<gene>
    <name evidence="3" type="ORF">SAMN05660337_0960</name>
</gene>
<feature type="region of interest" description="Disordered" evidence="1">
    <location>
        <begin position="48"/>
        <end position="75"/>
    </location>
</feature>
<dbReference type="EMBL" id="FNGA01000001">
    <property type="protein sequence ID" value="SDK60394.1"/>
    <property type="molecule type" value="Genomic_DNA"/>
</dbReference>
<dbReference type="NCBIfam" id="TIGR02605">
    <property type="entry name" value="CxxC_CxxC_SSSS"/>
    <property type="match status" value="1"/>
</dbReference>
<accession>A0A1G9D9F1</accession>
<dbReference type="OrthoDB" id="9813321at2"/>
<dbReference type="Proteomes" id="UP000199053">
    <property type="component" value="Unassembled WGS sequence"/>
</dbReference>
<feature type="domain" description="Putative regulatory protein FmdB zinc ribbon" evidence="2">
    <location>
        <begin position="1"/>
        <end position="42"/>
    </location>
</feature>
<feature type="compositionally biased region" description="Gly residues" evidence="1">
    <location>
        <begin position="65"/>
        <end position="75"/>
    </location>
</feature>
<feature type="compositionally biased region" description="Low complexity" evidence="1">
    <location>
        <begin position="48"/>
        <end position="64"/>
    </location>
</feature>
<reference evidence="4" key="1">
    <citation type="submission" date="2016-10" db="EMBL/GenBank/DDBJ databases">
        <authorList>
            <person name="Varghese N."/>
            <person name="Submissions S."/>
        </authorList>
    </citation>
    <scope>NUCLEOTIDE SEQUENCE [LARGE SCALE GENOMIC DNA]</scope>
    <source>
        <strain evidence="4">DSM 16995</strain>
    </source>
</reference>
<evidence type="ECO:0000259" key="2">
    <source>
        <dbReference type="SMART" id="SM00834"/>
    </source>
</evidence>
<organism evidence="3 4">
    <name type="scientific">Maridesulfovibrio ferrireducens</name>
    <dbReference type="NCBI Taxonomy" id="246191"/>
    <lineage>
        <taxon>Bacteria</taxon>
        <taxon>Pseudomonadati</taxon>
        <taxon>Thermodesulfobacteriota</taxon>
        <taxon>Desulfovibrionia</taxon>
        <taxon>Desulfovibrionales</taxon>
        <taxon>Desulfovibrionaceae</taxon>
        <taxon>Maridesulfovibrio</taxon>
    </lineage>
</organism>
<dbReference type="Pfam" id="PF09723">
    <property type="entry name" value="Zn_ribbon_8"/>
    <property type="match status" value="1"/>
</dbReference>
<dbReference type="STRING" id="246191.SAMN05660337_0960"/>
<dbReference type="SMART" id="SM00834">
    <property type="entry name" value="CxxC_CXXC_SSSS"/>
    <property type="match status" value="1"/>
</dbReference>
<dbReference type="RefSeq" id="WP_092158720.1">
    <property type="nucleotide sequence ID" value="NZ_FNGA01000001.1"/>
</dbReference>
<proteinExistence type="predicted"/>
<evidence type="ECO:0000313" key="4">
    <source>
        <dbReference type="Proteomes" id="UP000199053"/>
    </source>
</evidence>
<evidence type="ECO:0000313" key="3">
    <source>
        <dbReference type="EMBL" id="SDK60394.1"/>
    </source>
</evidence>
<dbReference type="AlphaFoldDB" id="A0A1G9D9F1"/>
<dbReference type="InterPro" id="IPR013429">
    <property type="entry name" value="Regulatory_FmdB_Zinc_ribbon"/>
</dbReference>
<keyword evidence="4" id="KW-1185">Reference proteome</keyword>
<evidence type="ECO:0000256" key="1">
    <source>
        <dbReference type="SAM" id="MobiDB-lite"/>
    </source>
</evidence>
<name>A0A1G9D9F1_9BACT</name>
<protein>
    <submittedName>
        <fullName evidence="3">Putative regulatory protein, FmdB family</fullName>
    </submittedName>
</protein>
<sequence>MPIYEYKCNKCGHIFEELVSVSKSESPECLSCGSLDTIKLISACIGHLSDGSSESGSYSSSVGSGAAGCGSGGFS</sequence>